<dbReference type="Pfam" id="PF00059">
    <property type="entry name" value="Lectin_C"/>
    <property type="match status" value="1"/>
</dbReference>
<keyword evidence="2" id="KW-0732">Signal</keyword>
<reference evidence="5" key="1">
    <citation type="submission" date="2022-11" db="UniProtKB">
        <authorList>
            <consortium name="WormBaseParasite"/>
        </authorList>
    </citation>
    <scope>IDENTIFICATION</scope>
</reference>
<sequence length="445" mass="47084">MDGKIAIFVFVLIARLGRDQVNAQVCSHPYCRTGYSYDPATNFCYKYVGTPATYAAATQYCANDCGAIASIRFSQENDFIDGYIIGAAVSNGVATCTYPHCDAGYVYYPVSNLCYRFVQTPLPYQAAAQFCTNDCGAIASIHFDLENGFVDQLISQSNTSPNKKTWIGFAVNIQAVQWQWTDQGPITYTNWYQNKPRTAGCIDGVAPWGNGNGCADFQPTGSGCDGGSNYWENFYSCETALPFVCKQTPICGGAGVSTPCINSACNAACINRGCQSGFCNIGCPNPGDPTSPCNPTYQYTCTCAFCGTTPCAQPGGPDNKIWQTTCQNVGCQSGDCHEGVTQCVGCPGATGPTSTNTPSPVTTNAMGNCNPTTCNSACQAHGCYSGGCDLFYSGVTNDPCACEVCQNPSVPYCVSSSCMTTCTNMGCQRGSCDQGMCGCFNCPFG</sequence>
<evidence type="ECO:0000313" key="4">
    <source>
        <dbReference type="Proteomes" id="UP000887540"/>
    </source>
</evidence>
<dbReference type="InterPro" id="IPR050976">
    <property type="entry name" value="Snaclec"/>
</dbReference>
<accession>A0A914DNA7</accession>
<dbReference type="InterPro" id="IPR016186">
    <property type="entry name" value="C-type_lectin-like/link_sf"/>
</dbReference>
<organism evidence="4 5">
    <name type="scientific">Acrobeloides nanus</name>
    <dbReference type="NCBI Taxonomy" id="290746"/>
    <lineage>
        <taxon>Eukaryota</taxon>
        <taxon>Metazoa</taxon>
        <taxon>Ecdysozoa</taxon>
        <taxon>Nematoda</taxon>
        <taxon>Chromadorea</taxon>
        <taxon>Rhabditida</taxon>
        <taxon>Tylenchina</taxon>
        <taxon>Cephalobomorpha</taxon>
        <taxon>Cephaloboidea</taxon>
        <taxon>Cephalobidae</taxon>
        <taxon>Acrobeloides</taxon>
    </lineage>
</organism>
<keyword evidence="4" id="KW-1185">Reference proteome</keyword>
<evidence type="ECO:0000259" key="3">
    <source>
        <dbReference type="PROSITE" id="PS50041"/>
    </source>
</evidence>
<evidence type="ECO:0000313" key="5">
    <source>
        <dbReference type="WBParaSite" id="ACRNAN_scaffold3248.g23474.t1"/>
    </source>
</evidence>
<proteinExistence type="predicted"/>
<dbReference type="PROSITE" id="PS50041">
    <property type="entry name" value="C_TYPE_LECTIN_2"/>
    <property type="match status" value="1"/>
</dbReference>
<name>A0A914DNA7_9BILA</name>
<dbReference type="InterPro" id="IPR016187">
    <property type="entry name" value="CTDL_fold"/>
</dbReference>
<dbReference type="PANTHER" id="PTHR22991">
    <property type="entry name" value="PROTEIN CBG13490"/>
    <property type="match status" value="1"/>
</dbReference>
<feature type="signal peptide" evidence="2">
    <location>
        <begin position="1"/>
        <end position="23"/>
    </location>
</feature>
<keyword evidence="1" id="KW-1015">Disulfide bond</keyword>
<evidence type="ECO:0000256" key="2">
    <source>
        <dbReference type="SAM" id="SignalP"/>
    </source>
</evidence>
<dbReference type="SUPFAM" id="SSF56436">
    <property type="entry name" value="C-type lectin-like"/>
    <property type="match status" value="2"/>
</dbReference>
<dbReference type="AlphaFoldDB" id="A0A914DNA7"/>
<dbReference type="CDD" id="cd00037">
    <property type="entry name" value="CLECT"/>
    <property type="match status" value="1"/>
</dbReference>
<feature type="chain" id="PRO_5038116585" evidence="2">
    <location>
        <begin position="24"/>
        <end position="445"/>
    </location>
</feature>
<evidence type="ECO:0000256" key="1">
    <source>
        <dbReference type="ARBA" id="ARBA00023157"/>
    </source>
</evidence>
<dbReference type="Proteomes" id="UP000887540">
    <property type="component" value="Unplaced"/>
</dbReference>
<dbReference type="SMART" id="SM00034">
    <property type="entry name" value="CLECT"/>
    <property type="match status" value="1"/>
</dbReference>
<dbReference type="WBParaSite" id="ACRNAN_scaffold3248.g23474.t1">
    <property type="protein sequence ID" value="ACRNAN_scaffold3248.g23474.t1"/>
    <property type="gene ID" value="ACRNAN_scaffold3248.g23474"/>
</dbReference>
<dbReference type="InterPro" id="IPR001304">
    <property type="entry name" value="C-type_lectin-like"/>
</dbReference>
<dbReference type="PANTHER" id="PTHR22991:SF40">
    <property type="entry name" value="PROTEIN CBG13490"/>
    <property type="match status" value="1"/>
</dbReference>
<protein>
    <submittedName>
        <fullName evidence="5">C-type lectin domain-containing protein</fullName>
    </submittedName>
</protein>
<dbReference type="Gene3D" id="3.10.100.10">
    <property type="entry name" value="Mannose-Binding Protein A, subunit A"/>
    <property type="match status" value="2"/>
</dbReference>
<feature type="domain" description="C-type lectin" evidence="3">
    <location>
        <begin position="110"/>
        <end position="246"/>
    </location>
</feature>